<protein>
    <recommendedName>
        <fullName evidence="4">G protein-coupled receptor</fullName>
    </recommendedName>
</protein>
<evidence type="ECO:0008006" key="4">
    <source>
        <dbReference type="Google" id="ProtNLM"/>
    </source>
</evidence>
<sequence>VEYGLEWDRDHLVQLASTILHFLWPISVFIFQPINLFVLIFKTNMHRDCKIAFVVHDVLLVCFDIYNCYFYQIYTVLPYPVFCCTGYLCDDQTSHRLLFAILAFWTTAQCVPYLFVMMRMHQKMLLGDSPFKLSKSSQFLLMIVFSIVLVSNVYGFVAWSVESVERDEILENPSISWARNQSRNFLVFGKQYGDIGMFHREIYLLLFSIIICFSYYLIITYHVVFVIGKQAGPQPSGIEKYHIQLRFMIALSIQACVSSVMFILPLVALFLAMATPIAVIIPSAVLVPLRFLLAV</sequence>
<feature type="transmembrane region" description="Helical" evidence="1">
    <location>
        <begin position="22"/>
        <end position="41"/>
    </location>
</feature>
<dbReference type="AlphaFoldDB" id="A0AAV5THS8"/>
<name>A0AAV5THS8_9BILA</name>
<feature type="transmembrane region" description="Helical" evidence="1">
    <location>
        <begin position="270"/>
        <end position="293"/>
    </location>
</feature>
<keyword evidence="1" id="KW-0472">Membrane</keyword>
<keyword evidence="1" id="KW-0812">Transmembrane</keyword>
<keyword evidence="3" id="KW-1185">Reference proteome</keyword>
<evidence type="ECO:0000256" key="1">
    <source>
        <dbReference type="SAM" id="Phobius"/>
    </source>
</evidence>
<feature type="transmembrane region" description="Helical" evidence="1">
    <location>
        <begin position="245"/>
        <end position="264"/>
    </location>
</feature>
<gene>
    <name evidence="2" type="ORF">PENTCL1PPCAC_16004</name>
</gene>
<dbReference type="Proteomes" id="UP001432027">
    <property type="component" value="Unassembled WGS sequence"/>
</dbReference>
<feature type="non-terminal residue" evidence="2">
    <location>
        <position position="1"/>
    </location>
</feature>
<dbReference type="PANTHER" id="PTHR45830">
    <property type="entry name" value="SERPENTINE RECEPTOR, CLASS I"/>
    <property type="match status" value="1"/>
</dbReference>
<evidence type="ECO:0000313" key="3">
    <source>
        <dbReference type="Proteomes" id="UP001432027"/>
    </source>
</evidence>
<reference evidence="2" key="1">
    <citation type="submission" date="2023-10" db="EMBL/GenBank/DDBJ databases">
        <title>Genome assembly of Pristionchus species.</title>
        <authorList>
            <person name="Yoshida K."/>
            <person name="Sommer R.J."/>
        </authorList>
    </citation>
    <scope>NUCLEOTIDE SEQUENCE</scope>
    <source>
        <strain evidence="2">RS0144</strain>
    </source>
</reference>
<feature type="transmembrane region" description="Helical" evidence="1">
    <location>
        <begin position="202"/>
        <end position="224"/>
    </location>
</feature>
<keyword evidence="1" id="KW-1133">Transmembrane helix</keyword>
<dbReference type="Pfam" id="PF10318">
    <property type="entry name" value="7TM_GPCR_Srh"/>
    <property type="match status" value="1"/>
</dbReference>
<organism evidence="2 3">
    <name type="scientific">Pristionchus entomophagus</name>
    <dbReference type="NCBI Taxonomy" id="358040"/>
    <lineage>
        <taxon>Eukaryota</taxon>
        <taxon>Metazoa</taxon>
        <taxon>Ecdysozoa</taxon>
        <taxon>Nematoda</taxon>
        <taxon>Chromadorea</taxon>
        <taxon>Rhabditida</taxon>
        <taxon>Rhabditina</taxon>
        <taxon>Diplogasteromorpha</taxon>
        <taxon>Diplogasteroidea</taxon>
        <taxon>Neodiplogasteridae</taxon>
        <taxon>Pristionchus</taxon>
    </lineage>
</organism>
<feature type="transmembrane region" description="Helical" evidence="1">
    <location>
        <begin position="53"/>
        <end position="77"/>
    </location>
</feature>
<dbReference type="InterPro" id="IPR019422">
    <property type="entry name" value="7TM_GPCR_serpentine_rcpt_Srh"/>
</dbReference>
<evidence type="ECO:0000313" key="2">
    <source>
        <dbReference type="EMBL" id="GMS93829.1"/>
    </source>
</evidence>
<feature type="non-terminal residue" evidence="2">
    <location>
        <position position="295"/>
    </location>
</feature>
<comment type="caution">
    <text evidence="2">The sequence shown here is derived from an EMBL/GenBank/DDBJ whole genome shotgun (WGS) entry which is preliminary data.</text>
</comment>
<dbReference type="PANTHER" id="PTHR45830:SF15">
    <property type="entry name" value="SERPENTINE RECEPTOR, CLASS I"/>
    <property type="match status" value="1"/>
</dbReference>
<proteinExistence type="predicted"/>
<feature type="transmembrane region" description="Helical" evidence="1">
    <location>
        <begin position="139"/>
        <end position="161"/>
    </location>
</feature>
<accession>A0AAV5THS8</accession>
<feature type="transmembrane region" description="Helical" evidence="1">
    <location>
        <begin position="97"/>
        <end position="118"/>
    </location>
</feature>
<dbReference type="EMBL" id="BTSX01000004">
    <property type="protein sequence ID" value="GMS93829.1"/>
    <property type="molecule type" value="Genomic_DNA"/>
</dbReference>